<reference evidence="8 9" key="1">
    <citation type="submission" date="2018-10" db="EMBL/GenBank/DDBJ databases">
        <authorList>
            <person name="Chen X."/>
        </authorList>
    </citation>
    <scope>NUCLEOTIDE SEQUENCE [LARGE SCALE GENOMIC DNA]</scope>
    <source>
        <strain evidence="8 9">YIM 102668</strain>
    </source>
</reference>
<dbReference type="Proteomes" id="UP000275348">
    <property type="component" value="Unassembled WGS sequence"/>
</dbReference>
<dbReference type="GO" id="GO:0005886">
    <property type="term" value="C:plasma membrane"/>
    <property type="evidence" value="ECO:0007669"/>
    <property type="project" value="UniProtKB-SubCell"/>
</dbReference>
<feature type="transmembrane region" description="Helical" evidence="7">
    <location>
        <begin position="105"/>
        <end position="125"/>
    </location>
</feature>
<dbReference type="Pfam" id="PF03601">
    <property type="entry name" value="Cons_hypoth698"/>
    <property type="match status" value="1"/>
</dbReference>
<sequence length="303" mass="33087">MTARIFYILFIIISLLPITNSAIALLLGITFGLIFNNYWSSFSKNYSKKILNISIIGLGFGLNLHEAISVSKDGFLITLITISTVFVLGFILYKILKTDKNTSLLISSGTAICGGSAIAAISSVINPKANQISIALVIVFILNAVALILFPILGNLLNLSQYQFGLWSAIAIHDTSSVVGAAKTFGDEALEIATTVKLSRTLWIFPVAIIISLFQKKTNQSKIKFPFFIIGFIVAMVIATYYPQGENVYSIITTISKQLLCVSLFMIGSLINFKSFKEAGIKTMAFAIILWIAISIISLILIY</sequence>
<evidence type="ECO:0000256" key="1">
    <source>
        <dbReference type="ARBA" id="ARBA00004651"/>
    </source>
</evidence>
<proteinExistence type="inferred from homology"/>
<evidence type="ECO:0000256" key="3">
    <source>
        <dbReference type="ARBA" id="ARBA00022475"/>
    </source>
</evidence>
<feature type="transmembrane region" description="Helical" evidence="7">
    <location>
        <begin position="74"/>
        <end position="93"/>
    </location>
</feature>
<evidence type="ECO:0000313" key="9">
    <source>
        <dbReference type="Proteomes" id="UP000275348"/>
    </source>
</evidence>
<dbReference type="InterPro" id="IPR018383">
    <property type="entry name" value="UPF0324_pro"/>
</dbReference>
<feature type="transmembrane region" description="Helical" evidence="7">
    <location>
        <begin position="248"/>
        <end position="271"/>
    </location>
</feature>
<dbReference type="PANTHER" id="PTHR30106:SF1">
    <property type="entry name" value="UPF0324 MEMBRANE PROTEIN FN0533"/>
    <property type="match status" value="1"/>
</dbReference>
<comment type="subcellular location">
    <subcellularLocation>
        <location evidence="1">Cell membrane</location>
        <topology evidence="1">Multi-pass membrane protein</topology>
    </subcellularLocation>
</comment>
<feature type="transmembrane region" description="Helical" evidence="7">
    <location>
        <begin position="283"/>
        <end position="302"/>
    </location>
</feature>
<feature type="transmembrane region" description="Helical" evidence="7">
    <location>
        <begin position="131"/>
        <end position="152"/>
    </location>
</feature>
<evidence type="ECO:0000256" key="5">
    <source>
        <dbReference type="ARBA" id="ARBA00022989"/>
    </source>
</evidence>
<feature type="transmembrane region" description="Helical" evidence="7">
    <location>
        <begin position="192"/>
        <end position="213"/>
    </location>
</feature>
<keyword evidence="3" id="KW-1003">Cell membrane</keyword>
<evidence type="ECO:0000256" key="6">
    <source>
        <dbReference type="ARBA" id="ARBA00023136"/>
    </source>
</evidence>
<evidence type="ECO:0000313" key="8">
    <source>
        <dbReference type="EMBL" id="RLZ09696.1"/>
    </source>
</evidence>
<feature type="transmembrane region" description="Helical" evidence="7">
    <location>
        <begin position="6"/>
        <end position="38"/>
    </location>
</feature>
<keyword evidence="4 7" id="KW-0812">Transmembrane</keyword>
<dbReference type="PANTHER" id="PTHR30106">
    <property type="entry name" value="INNER MEMBRANE PROTEIN YEIH-RELATED"/>
    <property type="match status" value="1"/>
</dbReference>
<organism evidence="8 9">
    <name type="scientific">Faecalibacter macacae</name>
    <dbReference type="NCBI Taxonomy" id="1859289"/>
    <lineage>
        <taxon>Bacteria</taxon>
        <taxon>Pseudomonadati</taxon>
        <taxon>Bacteroidota</taxon>
        <taxon>Flavobacteriia</taxon>
        <taxon>Flavobacteriales</taxon>
        <taxon>Weeksellaceae</taxon>
        <taxon>Faecalibacter</taxon>
    </lineage>
</organism>
<evidence type="ECO:0000256" key="4">
    <source>
        <dbReference type="ARBA" id="ARBA00022692"/>
    </source>
</evidence>
<dbReference type="RefSeq" id="WP_121934649.1">
    <property type="nucleotide sequence ID" value="NZ_RDOJ01000009.1"/>
</dbReference>
<feature type="transmembrane region" description="Helical" evidence="7">
    <location>
        <begin position="50"/>
        <end position="68"/>
    </location>
</feature>
<dbReference type="OrthoDB" id="9811391at2"/>
<keyword evidence="6 7" id="KW-0472">Membrane</keyword>
<gene>
    <name evidence="8" type="ORF">EAH69_07875</name>
</gene>
<comment type="similarity">
    <text evidence="2">Belongs to the UPF0324 family.</text>
</comment>
<feature type="transmembrane region" description="Helical" evidence="7">
    <location>
        <begin position="225"/>
        <end position="242"/>
    </location>
</feature>
<evidence type="ECO:0000256" key="7">
    <source>
        <dbReference type="SAM" id="Phobius"/>
    </source>
</evidence>
<comment type="caution">
    <text evidence="8">The sequence shown here is derived from an EMBL/GenBank/DDBJ whole genome shotgun (WGS) entry which is preliminary data.</text>
</comment>
<protein>
    <submittedName>
        <fullName evidence="8">Sulfate exporter family transporter</fullName>
    </submittedName>
</protein>
<dbReference type="AlphaFoldDB" id="A0A3L9MCK9"/>
<name>A0A3L9MCK9_9FLAO</name>
<keyword evidence="5 7" id="KW-1133">Transmembrane helix</keyword>
<dbReference type="EMBL" id="RDOJ01000009">
    <property type="protein sequence ID" value="RLZ09696.1"/>
    <property type="molecule type" value="Genomic_DNA"/>
</dbReference>
<keyword evidence="9" id="KW-1185">Reference proteome</keyword>
<evidence type="ECO:0000256" key="2">
    <source>
        <dbReference type="ARBA" id="ARBA00007977"/>
    </source>
</evidence>
<accession>A0A3L9MCK9</accession>